<organism evidence="6 7">
    <name type="scientific">Streptomyces silvisoli</name>
    <dbReference type="NCBI Taxonomy" id="3034235"/>
    <lineage>
        <taxon>Bacteria</taxon>
        <taxon>Bacillati</taxon>
        <taxon>Actinomycetota</taxon>
        <taxon>Actinomycetes</taxon>
        <taxon>Kitasatosporales</taxon>
        <taxon>Streptomycetaceae</taxon>
        <taxon>Streptomyces</taxon>
    </lineage>
</organism>
<dbReference type="Pfam" id="PF04055">
    <property type="entry name" value="Radical_SAM"/>
    <property type="match status" value="1"/>
</dbReference>
<keyword evidence="3" id="KW-0408">Iron</keyword>
<dbReference type="Proteomes" id="UP001216579">
    <property type="component" value="Unassembled WGS sequence"/>
</dbReference>
<evidence type="ECO:0000256" key="1">
    <source>
        <dbReference type="ARBA" id="ARBA00022691"/>
    </source>
</evidence>
<name>A0ABT5ZQ06_9ACTN</name>
<sequence length="304" mass="32598">MTILDAPPSARLSLIELEITGQCQARCVTCYNRSGPQGAHGAMGRADWCHVIDQAAGLGVQRLQFIGGEPTLHPDLAPLVRHALSRGIAVEVFSNLIHVRPHLWEVFARQGVSLATSYYSDQAAEHEQITRHRSSYDRTKANISEAVRLGIPIRAGVIRVLEGQRVKEAVEELRGLGVERIGVDRVRRIGRGAGDRDGHDPAELCGHCTRGRAAVLPTGEAVGCGMSRWMSAGNVLTTPLADIITSPEWQQITAAVPAPRSGACVPESCTPKEDSCQPSPGIDPCVPNDSPCQPAKPACLPKLP</sequence>
<evidence type="ECO:0000256" key="3">
    <source>
        <dbReference type="ARBA" id="ARBA00023004"/>
    </source>
</evidence>
<keyword evidence="1" id="KW-0949">S-adenosyl-L-methionine</keyword>
<dbReference type="InterPro" id="IPR050377">
    <property type="entry name" value="Radical_SAM_PqqE_MftC-like"/>
</dbReference>
<feature type="domain" description="Radical SAM core" evidence="5">
    <location>
        <begin position="4"/>
        <end position="227"/>
    </location>
</feature>
<evidence type="ECO:0000256" key="4">
    <source>
        <dbReference type="ARBA" id="ARBA00023014"/>
    </source>
</evidence>
<dbReference type="SFLD" id="SFLDF00365">
    <property type="entry name" value="thuricin_CD_(TrnCD-like)"/>
    <property type="match status" value="1"/>
</dbReference>
<dbReference type="InterPro" id="IPR058240">
    <property type="entry name" value="rSAM_sf"/>
</dbReference>
<dbReference type="InterPro" id="IPR013785">
    <property type="entry name" value="Aldolase_TIM"/>
</dbReference>
<comment type="caution">
    <text evidence="6">The sequence shown here is derived from an EMBL/GenBank/DDBJ whole genome shotgun (WGS) entry which is preliminary data.</text>
</comment>
<dbReference type="InterPro" id="IPR007197">
    <property type="entry name" value="rSAM"/>
</dbReference>
<dbReference type="InterPro" id="IPR023885">
    <property type="entry name" value="4Fe4S-binding_SPASM_dom"/>
</dbReference>
<dbReference type="EMBL" id="JARJBC010000014">
    <property type="protein sequence ID" value="MDF3291920.1"/>
    <property type="molecule type" value="Genomic_DNA"/>
</dbReference>
<keyword evidence="7" id="KW-1185">Reference proteome</keyword>
<evidence type="ECO:0000259" key="5">
    <source>
        <dbReference type="PROSITE" id="PS51918"/>
    </source>
</evidence>
<dbReference type="SFLD" id="SFLDG01067">
    <property type="entry name" value="SPASM/twitch_domain_containing"/>
    <property type="match status" value="1"/>
</dbReference>
<dbReference type="SFLD" id="SFLDG01386">
    <property type="entry name" value="main_SPASM_domain-containing"/>
    <property type="match status" value="1"/>
</dbReference>
<dbReference type="PANTHER" id="PTHR11228:SF7">
    <property type="entry name" value="PQQA PEPTIDE CYCLASE"/>
    <property type="match status" value="1"/>
</dbReference>
<proteinExistence type="predicted"/>
<dbReference type="CDD" id="cd21109">
    <property type="entry name" value="SPASM"/>
    <property type="match status" value="1"/>
</dbReference>
<keyword evidence="2" id="KW-0479">Metal-binding</keyword>
<protein>
    <submittedName>
        <fullName evidence="6">Radical SAM protein</fullName>
    </submittedName>
</protein>
<dbReference type="Pfam" id="PF13186">
    <property type="entry name" value="SPASM"/>
    <property type="match status" value="1"/>
</dbReference>
<keyword evidence="4" id="KW-0411">Iron-sulfur</keyword>
<gene>
    <name evidence="6" type="ORF">P3G67_22365</name>
</gene>
<dbReference type="SFLD" id="SFLDS00029">
    <property type="entry name" value="Radical_SAM"/>
    <property type="match status" value="1"/>
</dbReference>
<dbReference type="SFLD" id="SFLDG01216">
    <property type="entry name" value="thioether_bond_formation_requi"/>
    <property type="match status" value="1"/>
</dbReference>
<evidence type="ECO:0000256" key="2">
    <source>
        <dbReference type="ARBA" id="ARBA00022723"/>
    </source>
</evidence>
<dbReference type="Gene3D" id="3.20.20.70">
    <property type="entry name" value="Aldolase class I"/>
    <property type="match status" value="1"/>
</dbReference>
<dbReference type="CDD" id="cd01335">
    <property type="entry name" value="Radical_SAM"/>
    <property type="match status" value="1"/>
</dbReference>
<reference evidence="6 7" key="1">
    <citation type="submission" date="2023-03" db="EMBL/GenBank/DDBJ databases">
        <title>Draft genome sequence of Streptomyces sp. RB6PN23 isolated from peat swamp forest in Thailand.</title>
        <authorList>
            <person name="Klaysubun C."/>
            <person name="Duangmal K."/>
        </authorList>
    </citation>
    <scope>NUCLEOTIDE SEQUENCE [LARGE SCALE GENOMIC DNA]</scope>
    <source>
        <strain evidence="6 7">RB6PN23</strain>
    </source>
</reference>
<dbReference type="PANTHER" id="PTHR11228">
    <property type="entry name" value="RADICAL SAM DOMAIN PROTEIN"/>
    <property type="match status" value="1"/>
</dbReference>
<evidence type="ECO:0000313" key="7">
    <source>
        <dbReference type="Proteomes" id="UP001216579"/>
    </source>
</evidence>
<dbReference type="RefSeq" id="WP_276095057.1">
    <property type="nucleotide sequence ID" value="NZ_JARJBC010000014.1"/>
</dbReference>
<dbReference type="PROSITE" id="PS51918">
    <property type="entry name" value="RADICAL_SAM"/>
    <property type="match status" value="1"/>
</dbReference>
<accession>A0ABT5ZQ06</accession>
<evidence type="ECO:0000313" key="6">
    <source>
        <dbReference type="EMBL" id="MDF3291920.1"/>
    </source>
</evidence>
<dbReference type="SUPFAM" id="SSF102114">
    <property type="entry name" value="Radical SAM enzymes"/>
    <property type="match status" value="1"/>
</dbReference>